<gene>
    <name evidence="1" type="ORF">GHK45_03380</name>
    <name evidence="2" type="ORF">GHK53_03230</name>
</gene>
<dbReference type="EMBL" id="WISR01000035">
    <property type="protein sequence ID" value="MQW31890.1"/>
    <property type="molecule type" value="Genomic_DNA"/>
</dbReference>
<dbReference type="KEGG" id="smer:DU99_27425"/>
<name>A0A6A7ZJG7_RHIML</name>
<reference evidence="2" key="2">
    <citation type="submission" date="2019-10" db="EMBL/GenBank/DDBJ databases">
        <authorList>
            <person name="Sugawara M."/>
            <person name="Epstein B."/>
            <person name="Badgley B."/>
            <person name="Unno T."/>
            <person name="Xu L."/>
            <person name="Reese J."/>
            <person name="Gyaneshwar P."/>
            <person name="Denny R."/>
            <person name="Mudege J."/>
            <person name="Bharti A."/>
            <person name="Farmer A."/>
            <person name="May G."/>
            <person name="Woodward J."/>
            <person name="Medigue C."/>
            <person name="Vallenet D."/>
            <person name="Lajus A."/>
            <person name="Rouy Z."/>
            <person name="Martinez-Vaz B."/>
            <person name="Tiffin P."/>
            <person name="Young N."/>
            <person name="Sadowsky M."/>
        </authorList>
    </citation>
    <scope>NUCLEOTIDE SEQUENCE</scope>
    <source>
        <strain evidence="2">N6B1</strain>
    </source>
</reference>
<accession>A0A6A7ZJG7</accession>
<proteinExistence type="predicted"/>
<dbReference type="AlphaFoldDB" id="A0A6A7ZJG7"/>
<organism evidence="1">
    <name type="scientific">Rhizobium meliloti</name>
    <name type="common">Ensifer meliloti</name>
    <name type="synonym">Sinorhizobium meliloti</name>
    <dbReference type="NCBI Taxonomy" id="382"/>
    <lineage>
        <taxon>Bacteria</taxon>
        <taxon>Pseudomonadati</taxon>
        <taxon>Pseudomonadota</taxon>
        <taxon>Alphaproteobacteria</taxon>
        <taxon>Hyphomicrobiales</taxon>
        <taxon>Rhizobiaceae</taxon>
        <taxon>Sinorhizobium/Ensifer group</taxon>
        <taxon>Sinorhizobium</taxon>
    </lineage>
</organism>
<evidence type="ECO:0000313" key="3">
    <source>
        <dbReference type="Proteomes" id="UP000429484"/>
    </source>
</evidence>
<evidence type="ECO:0000313" key="2">
    <source>
        <dbReference type="EMBL" id="MQW31890.1"/>
    </source>
</evidence>
<reference evidence="1 3" key="1">
    <citation type="journal article" date="2013" name="Genome Biol.">
        <title>Comparative genomics of the core and accessory genomes of 48 Sinorhizobium strains comprising five genospecies.</title>
        <authorList>
            <person name="Sugawara M."/>
            <person name="Epstein B."/>
            <person name="Badgley B.D."/>
            <person name="Unno T."/>
            <person name="Xu L."/>
            <person name="Reese J."/>
            <person name="Gyaneshwar P."/>
            <person name="Denny R."/>
            <person name="Mudge J."/>
            <person name="Bharti A.K."/>
            <person name="Farmer A.D."/>
            <person name="May G.D."/>
            <person name="Woodward J.E."/>
            <person name="Medigue C."/>
            <person name="Vallenet D."/>
            <person name="Lajus A."/>
            <person name="Rouy Z."/>
            <person name="Martinez-Vaz B."/>
            <person name="Tiffin P."/>
            <person name="Young N.D."/>
            <person name="Sadowsky M.J."/>
        </authorList>
    </citation>
    <scope>NUCLEOTIDE SEQUENCE</scope>
    <source>
        <strain evidence="1">M30</strain>
        <strain evidence="2 3">N6B1</strain>
    </source>
</reference>
<protein>
    <submittedName>
        <fullName evidence="1">Uncharacterized protein</fullName>
    </submittedName>
</protein>
<dbReference type="EMBL" id="WISP01000030">
    <property type="protein sequence ID" value="MQW02895.1"/>
    <property type="molecule type" value="Genomic_DNA"/>
</dbReference>
<dbReference type="Proteomes" id="UP000429484">
    <property type="component" value="Unassembled WGS sequence"/>
</dbReference>
<comment type="caution">
    <text evidence="1">The sequence shown here is derived from an EMBL/GenBank/DDBJ whole genome shotgun (WGS) entry which is preliminary data.</text>
</comment>
<sequence>MRTLEDEIGTAIEVDLAVMPLHQRRAFAGLDQYRGPVEVRGVHELAMGVAESFGVFAIFDVETVLRSPAITPFVTQTLYSIPLELRRAACDRDRLKADSARKEMARIISAALLA</sequence>
<evidence type="ECO:0000313" key="1">
    <source>
        <dbReference type="EMBL" id="MQW02895.1"/>
    </source>
</evidence>